<protein>
    <submittedName>
        <fullName evidence="1">Uncharacterized protein</fullName>
    </submittedName>
</protein>
<evidence type="ECO:0000313" key="1">
    <source>
        <dbReference type="EMBL" id="TWS99188.1"/>
    </source>
</evidence>
<organism evidence="1 2">
    <name type="scientific">Streptococcus cuniculipharyngis</name>
    <dbReference type="NCBI Taxonomy" id="1562651"/>
    <lineage>
        <taxon>Bacteria</taxon>
        <taxon>Bacillati</taxon>
        <taxon>Bacillota</taxon>
        <taxon>Bacilli</taxon>
        <taxon>Lactobacillales</taxon>
        <taxon>Streptococcaceae</taxon>
        <taxon>Streptococcus</taxon>
    </lineage>
</organism>
<dbReference type="OrthoDB" id="2224797at2"/>
<dbReference type="RefSeq" id="WP_146566502.1">
    <property type="nucleotide sequence ID" value="NZ_VOHL01000001.1"/>
</dbReference>
<comment type="caution">
    <text evidence="1">The sequence shown here is derived from an EMBL/GenBank/DDBJ whole genome shotgun (WGS) entry which is preliminary data.</text>
</comment>
<evidence type="ECO:0000313" key="2">
    <source>
        <dbReference type="Proteomes" id="UP000317430"/>
    </source>
</evidence>
<keyword evidence="2" id="KW-1185">Reference proteome</keyword>
<accession>A0A5C5SGE3</accession>
<gene>
    <name evidence="1" type="ORF">FRX57_03045</name>
</gene>
<proteinExistence type="predicted"/>
<dbReference type="AlphaFoldDB" id="A0A5C5SGE3"/>
<dbReference type="Proteomes" id="UP000317430">
    <property type="component" value="Unassembled WGS sequence"/>
</dbReference>
<name>A0A5C5SGE3_9STRE</name>
<reference evidence="1 2" key="1">
    <citation type="submission" date="2019-08" db="EMBL/GenBank/DDBJ databases">
        <authorList>
            <person name="Lei W."/>
        </authorList>
    </citation>
    <scope>NUCLEOTIDE SEQUENCE [LARGE SCALE GENOMIC DNA]</scope>
    <source>
        <strain evidence="1 2">CCUG 66496</strain>
    </source>
</reference>
<sequence length="185" mass="20109">MRKNQVNGGVYYETNDYSETQYYQSGAYASYTVNGTLVEVLNENTLKLTYPDGTSDLLEKRSDGVYKNGVYFLPLQNLDALANNRSANSWILLGTSSGRSDRNSTVNNAIATLCATILGSVGGGAVGAFITAVGLATHSTPPGAYSITYTYFNSAKRQFKVVNQYYKNANFTGYVTTKTSYVNTP</sequence>
<dbReference type="EMBL" id="VOHL01000001">
    <property type="protein sequence ID" value="TWS99188.1"/>
    <property type="molecule type" value="Genomic_DNA"/>
</dbReference>